<organism evidence="1 2">
    <name type="scientific">Terrabacter tumescens</name>
    <dbReference type="NCBI Taxonomy" id="60443"/>
    <lineage>
        <taxon>Bacteria</taxon>
        <taxon>Bacillati</taxon>
        <taxon>Actinomycetota</taxon>
        <taxon>Actinomycetes</taxon>
        <taxon>Micrococcales</taxon>
        <taxon>Intrasporangiaceae</taxon>
        <taxon>Terrabacter</taxon>
    </lineage>
</organism>
<dbReference type="SUPFAM" id="SSF53756">
    <property type="entry name" value="UDP-Glycosyltransferase/glycogen phosphorylase"/>
    <property type="match status" value="1"/>
</dbReference>
<protein>
    <recommendedName>
        <fullName evidence="3">Glycosyltransferase</fullName>
    </recommendedName>
</protein>
<evidence type="ECO:0000313" key="2">
    <source>
        <dbReference type="Proteomes" id="UP000623461"/>
    </source>
</evidence>
<accession>A0ABQ2IF50</accession>
<dbReference type="Gene3D" id="3.40.50.2000">
    <property type="entry name" value="Glycogen Phosphorylase B"/>
    <property type="match status" value="1"/>
</dbReference>
<dbReference type="RefSeq" id="WP_030203305.1">
    <property type="nucleotide sequence ID" value="NZ_BMNZ01000011.1"/>
</dbReference>
<comment type="caution">
    <text evidence="1">The sequence shown here is derived from an EMBL/GenBank/DDBJ whole genome shotgun (WGS) entry which is preliminary data.</text>
</comment>
<reference evidence="2" key="1">
    <citation type="journal article" date="2019" name="Int. J. Syst. Evol. Microbiol.">
        <title>The Global Catalogue of Microorganisms (GCM) 10K type strain sequencing project: providing services to taxonomists for standard genome sequencing and annotation.</title>
        <authorList>
            <consortium name="The Broad Institute Genomics Platform"/>
            <consortium name="The Broad Institute Genome Sequencing Center for Infectious Disease"/>
            <person name="Wu L."/>
            <person name="Ma J."/>
        </authorList>
    </citation>
    <scope>NUCLEOTIDE SEQUENCE [LARGE SCALE GENOMIC DNA]</scope>
    <source>
        <strain evidence="2">JCM 1365</strain>
    </source>
</reference>
<evidence type="ECO:0008006" key="3">
    <source>
        <dbReference type="Google" id="ProtNLM"/>
    </source>
</evidence>
<evidence type="ECO:0000313" key="1">
    <source>
        <dbReference type="EMBL" id="GGN09222.1"/>
    </source>
</evidence>
<keyword evidence="2" id="KW-1185">Reference proteome</keyword>
<name>A0ABQ2IF50_9MICO</name>
<proteinExistence type="predicted"/>
<dbReference type="PANTHER" id="PTHR12526">
    <property type="entry name" value="GLYCOSYLTRANSFERASE"/>
    <property type="match status" value="1"/>
</dbReference>
<sequence length="378" mass="41021">MDLVVTSLEAWDGVWRRNQHLIAGLLRRDPGLRVLFVEPATDPLHAALGASAPRLGRGLREGPSLDGIRAGALWLLEPTKWLPRRVDRRLDERWAKQVLRAARTLDLADPVLWVNDPRGSLLVEATQWPSLYDITDDWTLADRSSAETDRIVAQEQVLLGRCDEVVVCSHALEESKGALRPVTLVPNGVDTRAYLVDHDRPADLPAGAVAVYVGTLHDDRLDVDLCVQTAQALAGSALLVLVGPDALAAEQRSRLEEAGALLLGARPSVDVPAYLQHADVLVVPHVVTPFTDSLDPIKLYEYQAAGRPVVSTPVAGFRDVDDDLVTVVGAAEFAHAVVGAVASPVATQRARESSADWSRRVDQMREILGRLHAGRSAS</sequence>
<gene>
    <name evidence="1" type="ORF">GCM10009721_41360</name>
</gene>
<dbReference type="Pfam" id="PF13692">
    <property type="entry name" value="Glyco_trans_1_4"/>
    <property type="match status" value="1"/>
</dbReference>
<dbReference type="Proteomes" id="UP000623461">
    <property type="component" value="Unassembled WGS sequence"/>
</dbReference>
<dbReference type="EMBL" id="BMNZ01000011">
    <property type="protein sequence ID" value="GGN09222.1"/>
    <property type="molecule type" value="Genomic_DNA"/>
</dbReference>